<organism evidence="1 2">
    <name type="scientific">Paractinoplanes aksuensis</name>
    <dbReference type="NCBI Taxonomy" id="2939490"/>
    <lineage>
        <taxon>Bacteria</taxon>
        <taxon>Bacillati</taxon>
        <taxon>Actinomycetota</taxon>
        <taxon>Actinomycetes</taxon>
        <taxon>Micromonosporales</taxon>
        <taxon>Micromonosporaceae</taxon>
        <taxon>Paractinoplanes</taxon>
    </lineage>
</organism>
<gene>
    <name evidence="1" type="ORF">M1L60_07455</name>
</gene>
<sequence>MNRVLITGLAGAGKTSLARRLSVATGAPWHSLDDLYYGPGLVMATTFPAAIEEITAGDRWIFDSGGPPPVDPVRVRLRELLWSRADTVLWLDYSQPVVLWRAATRSLRRMVTRERLWHGYRDTPAQWLRADHPVRRAWSAHRRRRQEIAARIAEPARHALTVHRLHRPDETEAFMRRLRLEPRG</sequence>
<dbReference type="EMBL" id="JAMYJR010000005">
    <property type="protein sequence ID" value="MCO8270431.1"/>
    <property type="molecule type" value="Genomic_DNA"/>
</dbReference>
<protein>
    <recommendedName>
        <fullName evidence="3">Adenylate kinase</fullName>
    </recommendedName>
</protein>
<evidence type="ECO:0008006" key="3">
    <source>
        <dbReference type="Google" id="ProtNLM"/>
    </source>
</evidence>
<accession>A0ABT1DL02</accession>
<proteinExistence type="predicted"/>
<dbReference type="InterPro" id="IPR052922">
    <property type="entry name" value="Cytidylate_Kinase-2"/>
</dbReference>
<name>A0ABT1DL02_9ACTN</name>
<evidence type="ECO:0000313" key="2">
    <source>
        <dbReference type="Proteomes" id="UP001523369"/>
    </source>
</evidence>
<dbReference type="Gene3D" id="3.40.50.300">
    <property type="entry name" value="P-loop containing nucleotide triphosphate hydrolases"/>
    <property type="match status" value="1"/>
</dbReference>
<keyword evidence="2" id="KW-1185">Reference proteome</keyword>
<dbReference type="RefSeq" id="WP_253236568.1">
    <property type="nucleotide sequence ID" value="NZ_JAMYJR010000005.1"/>
</dbReference>
<dbReference type="SUPFAM" id="SSF52540">
    <property type="entry name" value="P-loop containing nucleoside triphosphate hydrolases"/>
    <property type="match status" value="1"/>
</dbReference>
<evidence type="ECO:0000313" key="1">
    <source>
        <dbReference type="EMBL" id="MCO8270431.1"/>
    </source>
</evidence>
<dbReference type="PANTHER" id="PTHR37816">
    <property type="entry name" value="YALI0E33011P"/>
    <property type="match status" value="1"/>
</dbReference>
<comment type="caution">
    <text evidence="1">The sequence shown here is derived from an EMBL/GenBank/DDBJ whole genome shotgun (WGS) entry which is preliminary data.</text>
</comment>
<dbReference type="InterPro" id="IPR027417">
    <property type="entry name" value="P-loop_NTPase"/>
</dbReference>
<dbReference type="Proteomes" id="UP001523369">
    <property type="component" value="Unassembled WGS sequence"/>
</dbReference>
<reference evidence="1 2" key="1">
    <citation type="submission" date="2022-06" db="EMBL/GenBank/DDBJ databases">
        <title>New Species of the Genus Actinoplanes, ActinopZanes ferrugineus.</title>
        <authorList>
            <person name="Ding P."/>
        </authorList>
    </citation>
    <scope>NUCLEOTIDE SEQUENCE [LARGE SCALE GENOMIC DNA]</scope>
    <source>
        <strain evidence="1 2">TRM88003</strain>
    </source>
</reference>
<dbReference type="PANTHER" id="PTHR37816:SF1">
    <property type="entry name" value="TOXIN"/>
    <property type="match status" value="1"/>
</dbReference>